<reference evidence="3 4" key="1">
    <citation type="journal article" date="2019" name="Nat. Microbiol.">
        <title>Mediterranean grassland soil C-N compound turnover is dependent on rainfall and depth, and is mediated by genomically divergent microorganisms.</title>
        <authorList>
            <person name="Diamond S."/>
            <person name="Andeer P.F."/>
            <person name="Li Z."/>
            <person name="Crits-Christoph A."/>
            <person name="Burstein D."/>
            <person name="Anantharaman K."/>
            <person name="Lane K.R."/>
            <person name="Thomas B.C."/>
            <person name="Pan C."/>
            <person name="Northen T.R."/>
            <person name="Banfield J.F."/>
        </authorList>
    </citation>
    <scope>NUCLEOTIDE SEQUENCE [LARGE SCALE GENOMIC DNA]</scope>
    <source>
        <strain evidence="3">WS_3</strain>
    </source>
</reference>
<dbReference type="AlphaFoldDB" id="A0A538SQA7"/>
<proteinExistence type="predicted"/>
<dbReference type="PANTHER" id="PTHR21090:SF5">
    <property type="entry name" value="PENTAFUNCTIONAL AROM POLYPEPTIDE"/>
    <property type="match status" value="1"/>
</dbReference>
<protein>
    <submittedName>
        <fullName evidence="3">3-phosphoshikimate 1-carboxyvinyltransferase</fullName>
        <ecNumber evidence="3">2.5.1.19</ecNumber>
    </submittedName>
</protein>
<name>A0A538SQA7_UNCEI</name>
<dbReference type="InterPro" id="IPR001986">
    <property type="entry name" value="Enolpyruvate_Tfrase_dom"/>
</dbReference>
<evidence type="ECO:0000313" key="4">
    <source>
        <dbReference type="Proteomes" id="UP000320184"/>
    </source>
</evidence>
<dbReference type="InterPro" id="IPR023193">
    <property type="entry name" value="EPSP_synthase_CS"/>
</dbReference>
<dbReference type="PROSITE" id="PS00104">
    <property type="entry name" value="EPSP_SYNTHASE_1"/>
    <property type="match status" value="1"/>
</dbReference>
<dbReference type="SUPFAM" id="SSF55205">
    <property type="entry name" value="EPT/RTPC-like"/>
    <property type="match status" value="1"/>
</dbReference>
<accession>A0A538SQA7</accession>
<feature type="domain" description="Enolpyruvate transferase" evidence="2">
    <location>
        <begin position="16"/>
        <end position="121"/>
    </location>
</feature>
<dbReference type="Proteomes" id="UP000320184">
    <property type="component" value="Unassembled WGS sequence"/>
</dbReference>
<evidence type="ECO:0000313" key="3">
    <source>
        <dbReference type="EMBL" id="TMQ53564.1"/>
    </source>
</evidence>
<dbReference type="Gene3D" id="3.65.10.10">
    <property type="entry name" value="Enolpyruvate transferase domain"/>
    <property type="match status" value="1"/>
</dbReference>
<keyword evidence="1 3" id="KW-0808">Transferase</keyword>
<organism evidence="3 4">
    <name type="scientific">Eiseniibacteriota bacterium</name>
    <dbReference type="NCBI Taxonomy" id="2212470"/>
    <lineage>
        <taxon>Bacteria</taxon>
        <taxon>Candidatus Eiseniibacteriota</taxon>
    </lineage>
</organism>
<evidence type="ECO:0000259" key="2">
    <source>
        <dbReference type="Pfam" id="PF00275"/>
    </source>
</evidence>
<evidence type="ECO:0000256" key="1">
    <source>
        <dbReference type="ARBA" id="ARBA00022679"/>
    </source>
</evidence>
<dbReference type="Pfam" id="PF00275">
    <property type="entry name" value="EPSP_synthase"/>
    <property type="match status" value="1"/>
</dbReference>
<dbReference type="InterPro" id="IPR013792">
    <property type="entry name" value="RNA3'P_cycl/enolpyr_Trfase_a/b"/>
</dbReference>
<dbReference type="GO" id="GO:0003866">
    <property type="term" value="F:3-phosphoshikimate 1-carboxyvinyltransferase activity"/>
    <property type="evidence" value="ECO:0007669"/>
    <property type="project" value="UniProtKB-EC"/>
</dbReference>
<comment type="caution">
    <text evidence="3">The sequence shown here is derived from an EMBL/GenBank/DDBJ whole genome shotgun (WGS) entry which is preliminary data.</text>
</comment>
<feature type="non-terminal residue" evidence="3">
    <location>
        <position position="121"/>
    </location>
</feature>
<sequence>MAVLIAAADPHRLEVRPGPPLGGTFRAPGDKSVTHRAILVGLIARGASLIEDPNPGQDCLDTLSCACSLGLEARSSGGRLELEGRGFSLREPDQVLDCGNSGTTLRLLSGILAGQPFQSVL</sequence>
<gene>
    <name evidence="3" type="ORF">E6K73_01285</name>
</gene>
<dbReference type="EMBL" id="VBOT01000015">
    <property type="protein sequence ID" value="TMQ53564.1"/>
    <property type="molecule type" value="Genomic_DNA"/>
</dbReference>
<dbReference type="PANTHER" id="PTHR21090">
    <property type="entry name" value="AROM/DEHYDROQUINATE SYNTHASE"/>
    <property type="match status" value="1"/>
</dbReference>
<dbReference type="GO" id="GO:0009423">
    <property type="term" value="P:chorismate biosynthetic process"/>
    <property type="evidence" value="ECO:0007669"/>
    <property type="project" value="TreeGrafter"/>
</dbReference>
<dbReference type="EC" id="2.5.1.19" evidence="3"/>
<dbReference type="InterPro" id="IPR036968">
    <property type="entry name" value="Enolpyruvate_Tfrase_sf"/>
</dbReference>